<dbReference type="EMBL" id="FMHG01000004">
    <property type="protein sequence ID" value="SCJ90442.1"/>
    <property type="molecule type" value="Genomic_DNA"/>
</dbReference>
<dbReference type="InterPro" id="IPR011611">
    <property type="entry name" value="PfkB_dom"/>
</dbReference>
<dbReference type="AlphaFoldDB" id="A0A1C6K7Y4"/>
<reference evidence="2" key="1">
    <citation type="submission" date="2015-09" db="EMBL/GenBank/DDBJ databases">
        <authorList>
            <consortium name="Pathogen Informatics"/>
        </authorList>
    </citation>
    <scope>NUCLEOTIDE SEQUENCE</scope>
    <source>
        <strain evidence="2">2789STDY5834896</strain>
    </source>
</reference>
<dbReference type="PANTHER" id="PTHR47098">
    <property type="entry name" value="PROTEIN MAK32"/>
    <property type="match status" value="1"/>
</dbReference>
<name>A0A1C6K7Y4_9FIRM</name>
<organism evidence="2">
    <name type="scientific">uncultured Anaerotruncus sp</name>
    <dbReference type="NCBI Taxonomy" id="905011"/>
    <lineage>
        <taxon>Bacteria</taxon>
        <taxon>Bacillati</taxon>
        <taxon>Bacillota</taxon>
        <taxon>Clostridia</taxon>
        <taxon>Eubacteriales</taxon>
        <taxon>Oscillospiraceae</taxon>
        <taxon>Anaerotruncus</taxon>
        <taxon>environmental samples</taxon>
    </lineage>
</organism>
<gene>
    <name evidence="2" type="ORF">SAMEA3545359_02722</name>
</gene>
<keyword evidence="2" id="KW-0418">Kinase</keyword>
<sequence>MEYIVSGLNMMDVIRFPDGTTSTPQMGGIPLYGYCGMRPYTRSICYLARVGKDFFDTYGQWFEKNKVDRSGLLFVSEQTPYNIITYRPDESVAAWDFFTGDWADSGFWRPHPEDLDAVIGPDTKGFYICGAPLPDPVWARLLALREQYHFKIMWEPNGIHTHSTDRENILELLPQLDMASFNLTESKEIFGLDSEQEVLDFLRRQPCPLILLRIGARGMYTIGGGCICLVPSAPLPEGQQVVDVTGCGNSSTAAACVAWCQQNDLAMTGIMANIASNYNLRQKGPYPLFDSQLEEQCRIWARQLYQKGAYQYL</sequence>
<dbReference type="SUPFAM" id="SSF53613">
    <property type="entry name" value="Ribokinase-like"/>
    <property type="match status" value="1"/>
</dbReference>
<evidence type="ECO:0000259" key="1">
    <source>
        <dbReference type="Pfam" id="PF00294"/>
    </source>
</evidence>
<protein>
    <submittedName>
        <fullName evidence="2">PfkB family carbohydrate kinase</fullName>
    </submittedName>
</protein>
<dbReference type="PANTHER" id="PTHR47098:SF2">
    <property type="entry name" value="PROTEIN MAK32"/>
    <property type="match status" value="1"/>
</dbReference>
<dbReference type="InterPro" id="IPR029056">
    <property type="entry name" value="Ribokinase-like"/>
</dbReference>
<evidence type="ECO:0000313" key="2">
    <source>
        <dbReference type="EMBL" id="SCJ90442.1"/>
    </source>
</evidence>
<keyword evidence="2" id="KW-0808">Transferase</keyword>
<feature type="domain" description="Carbohydrate kinase PfkB" evidence="1">
    <location>
        <begin position="46"/>
        <end position="286"/>
    </location>
</feature>
<dbReference type="GO" id="GO:0016301">
    <property type="term" value="F:kinase activity"/>
    <property type="evidence" value="ECO:0007669"/>
    <property type="project" value="UniProtKB-KW"/>
</dbReference>
<dbReference type="Gene3D" id="3.40.1190.20">
    <property type="match status" value="1"/>
</dbReference>
<accession>A0A1C6K7Y4</accession>
<dbReference type="Pfam" id="PF00294">
    <property type="entry name" value="PfkB"/>
    <property type="match status" value="1"/>
</dbReference>
<proteinExistence type="predicted"/>